<dbReference type="AlphaFoldDB" id="A0A1S9RM63"/>
<dbReference type="EMBL" id="LJBN01000136">
    <property type="protein sequence ID" value="OOQ86612.1"/>
    <property type="molecule type" value="Genomic_DNA"/>
</dbReference>
<keyword evidence="2" id="KW-0812">Transmembrane</keyword>
<protein>
    <submittedName>
        <fullName evidence="3">Uncharacterized protein</fullName>
    </submittedName>
</protein>
<keyword evidence="2" id="KW-0472">Membrane</keyword>
<evidence type="ECO:0000313" key="4">
    <source>
        <dbReference type="Proteomes" id="UP000190744"/>
    </source>
</evidence>
<feature type="transmembrane region" description="Helical" evidence="2">
    <location>
        <begin position="144"/>
        <end position="164"/>
    </location>
</feature>
<feature type="transmembrane region" description="Helical" evidence="2">
    <location>
        <begin position="72"/>
        <end position="91"/>
    </location>
</feature>
<keyword evidence="2" id="KW-1133">Transmembrane helix</keyword>
<gene>
    <name evidence="3" type="ORF">PEBR_20468</name>
</gene>
<dbReference type="Proteomes" id="UP000190744">
    <property type="component" value="Unassembled WGS sequence"/>
</dbReference>
<proteinExistence type="predicted"/>
<feature type="transmembrane region" description="Helical" evidence="2">
    <location>
        <begin position="119"/>
        <end position="138"/>
    </location>
</feature>
<organism evidence="3 4">
    <name type="scientific">Penicillium brasilianum</name>
    <dbReference type="NCBI Taxonomy" id="104259"/>
    <lineage>
        <taxon>Eukaryota</taxon>
        <taxon>Fungi</taxon>
        <taxon>Dikarya</taxon>
        <taxon>Ascomycota</taxon>
        <taxon>Pezizomycotina</taxon>
        <taxon>Eurotiomycetes</taxon>
        <taxon>Eurotiomycetidae</taxon>
        <taxon>Eurotiales</taxon>
        <taxon>Aspergillaceae</taxon>
        <taxon>Penicillium</taxon>
    </lineage>
</organism>
<evidence type="ECO:0000256" key="2">
    <source>
        <dbReference type="SAM" id="Phobius"/>
    </source>
</evidence>
<keyword evidence="1" id="KW-0175">Coiled coil</keyword>
<reference evidence="4" key="1">
    <citation type="submission" date="2015-09" db="EMBL/GenBank/DDBJ databases">
        <authorList>
            <person name="Fill T.P."/>
            <person name="Baretta J.F."/>
            <person name="de Almeida L.G."/>
            <person name="Rocha M."/>
            <person name="de Souza D.H."/>
            <person name="Malavazi I."/>
            <person name="Cerdeira L.T."/>
            <person name="Hong H."/>
            <person name="Samborskyy M."/>
            <person name="de Vasconcelos A.T."/>
            <person name="Leadlay P."/>
            <person name="Rodrigues-Filho E."/>
        </authorList>
    </citation>
    <scope>NUCLEOTIDE SEQUENCE [LARGE SCALE GENOMIC DNA]</scope>
    <source>
        <strain evidence="4">LaBioMMi 136</strain>
    </source>
</reference>
<evidence type="ECO:0000313" key="3">
    <source>
        <dbReference type="EMBL" id="OOQ86612.1"/>
    </source>
</evidence>
<feature type="coiled-coil region" evidence="1">
    <location>
        <begin position="18"/>
        <end position="45"/>
    </location>
</feature>
<accession>A0A1S9RM63</accession>
<comment type="caution">
    <text evidence="3">The sequence shown here is derived from an EMBL/GenBank/DDBJ whole genome shotgun (WGS) entry which is preliminary data.</text>
</comment>
<evidence type="ECO:0000256" key="1">
    <source>
        <dbReference type="SAM" id="Coils"/>
    </source>
</evidence>
<feature type="transmembrane region" description="Helical" evidence="2">
    <location>
        <begin position="46"/>
        <end position="66"/>
    </location>
</feature>
<sequence>MAAVRLRKAFRYPEDSDENREELDEEEQEQLIEQLQRQNHARNAQYHIIFTSIPLISTIAFLPSVFSASSLVEWLLSLLGVLSLLATAYTMRLSPLHPDRKGKQAITAENERLARLHSALHFGNGAICLLLAVAYFVVGTGSTYTIRPVLYLIPGAMLAAILLARDTMLSVDLSSLKDLQYQYKGA</sequence>
<name>A0A1S9RM63_PENBI</name>